<dbReference type="EMBL" id="HACG01009337">
    <property type="protein sequence ID" value="CEK56202.1"/>
    <property type="molecule type" value="Transcribed_RNA"/>
</dbReference>
<sequence>WKSSQGIKLKDMILNEELRQQISSSTGNSLSKVSSSQSHRHCNPAGTRVGGSSTQPHPSMPATLTGCSQTSEALDLLSTAPQQGQVAANCVIKKSHQRSRSEATDIIMIHSETASTLS</sequence>
<accession>A0A0B6YJ31</accession>
<protein>
    <submittedName>
        <fullName evidence="2">Uncharacterized protein</fullName>
    </submittedName>
</protein>
<gene>
    <name evidence="2" type="primary">ORF27069</name>
</gene>
<feature type="non-terminal residue" evidence="2">
    <location>
        <position position="1"/>
    </location>
</feature>
<reference evidence="2" key="1">
    <citation type="submission" date="2014-12" db="EMBL/GenBank/DDBJ databases">
        <title>Insight into the proteome of Arion vulgaris.</title>
        <authorList>
            <person name="Aradska J."/>
            <person name="Bulat T."/>
            <person name="Smidak R."/>
            <person name="Sarate P."/>
            <person name="Gangsoo J."/>
            <person name="Sialana F."/>
            <person name="Bilban M."/>
            <person name="Lubec G."/>
        </authorList>
    </citation>
    <scope>NUCLEOTIDE SEQUENCE</scope>
    <source>
        <tissue evidence="2">Skin</tissue>
    </source>
</reference>
<feature type="non-terminal residue" evidence="2">
    <location>
        <position position="118"/>
    </location>
</feature>
<evidence type="ECO:0000256" key="1">
    <source>
        <dbReference type="SAM" id="MobiDB-lite"/>
    </source>
</evidence>
<name>A0A0B6YJ31_9EUPU</name>
<feature type="region of interest" description="Disordered" evidence="1">
    <location>
        <begin position="20"/>
        <end position="66"/>
    </location>
</feature>
<dbReference type="AlphaFoldDB" id="A0A0B6YJ31"/>
<organism evidence="2">
    <name type="scientific">Arion vulgaris</name>
    <dbReference type="NCBI Taxonomy" id="1028688"/>
    <lineage>
        <taxon>Eukaryota</taxon>
        <taxon>Metazoa</taxon>
        <taxon>Spiralia</taxon>
        <taxon>Lophotrochozoa</taxon>
        <taxon>Mollusca</taxon>
        <taxon>Gastropoda</taxon>
        <taxon>Heterobranchia</taxon>
        <taxon>Euthyneura</taxon>
        <taxon>Panpulmonata</taxon>
        <taxon>Eupulmonata</taxon>
        <taxon>Stylommatophora</taxon>
        <taxon>Helicina</taxon>
        <taxon>Arionoidea</taxon>
        <taxon>Arionidae</taxon>
        <taxon>Arion</taxon>
    </lineage>
</organism>
<evidence type="ECO:0000313" key="2">
    <source>
        <dbReference type="EMBL" id="CEK56202.1"/>
    </source>
</evidence>
<proteinExistence type="predicted"/>
<feature type="compositionally biased region" description="Polar residues" evidence="1">
    <location>
        <begin position="20"/>
        <end position="37"/>
    </location>
</feature>